<evidence type="ECO:0000256" key="4">
    <source>
        <dbReference type="SAM" id="MobiDB-lite"/>
    </source>
</evidence>
<dbReference type="PANTHER" id="PTHR30627">
    <property type="entry name" value="PEPTIDOGLYCAN D,D-TRANSPEPTIDASE"/>
    <property type="match status" value="1"/>
</dbReference>
<dbReference type="SUPFAM" id="SSF56519">
    <property type="entry name" value="Penicillin binding protein dimerisation domain"/>
    <property type="match status" value="1"/>
</dbReference>
<feature type="domain" description="Penicillin-binding protein transpeptidase" evidence="5">
    <location>
        <begin position="387"/>
        <end position="693"/>
    </location>
</feature>
<dbReference type="InterPro" id="IPR012338">
    <property type="entry name" value="Beta-lactam/transpept-like"/>
</dbReference>
<dbReference type="InterPro" id="IPR005311">
    <property type="entry name" value="PBP_dimer"/>
</dbReference>
<dbReference type="AlphaFoldDB" id="A0A3A4BJ18"/>
<dbReference type="SUPFAM" id="SSF56601">
    <property type="entry name" value="beta-lactamase/transpeptidase-like"/>
    <property type="match status" value="1"/>
</dbReference>
<comment type="similarity">
    <text evidence="2">Belongs to the transpeptidase family.</text>
</comment>
<comment type="subcellular location">
    <subcellularLocation>
        <location evidence="1">Membrane</location>
    </subcellularLocation>
</comment>
<evidence type="ECO:0000259" key="5">
    <source>
        <dbReference type="Pfam" id="PF00905"/>
    </source>
</evidence>
<feature type="compositionally biased region" description="Basic and acidic residues" evidence="4">
    <location>
        <begin position="31"/>
        <end position="64"/>
    </location>
</feature>
<feature type="compositionally biased region" description="Gly residues" evidence="4">
    <location>
        <begin position="105"/>
        <end position="120"/>
    </location>
</feature>
<dbReference type="GO" id="GO:0005886">
    <property type="term" value="C:plasma membrane"/>
    <property type="evidence" value="ECO:0007669"/>
    <property type="project" value="TreeGrafter"/>
</dbReference>
<evidence type="ECO:0000313" key="8">
    <source>
        <dbReference type="Proteomes" id="UP000265768"/>
    </source>
</evidence>
<feature type="compositionally biased region" description="Basic residues" evidence="4">
    <location>
        <begin position="136"/>
        <end position="146"/>
    </location>
</feature>
<dbReference type="GO" id="GO:0008658">
    <property type="term" value="F:penicillin binding"/>
    <property type="evidence" value="ECO:0007669"/>
    <property type="project" value="InterPro"/>
</dbReference>
<evidence type="ECO:0000256" key="1">
    <source>
        <dbReference type="ARBA" id="ARBA00004370"/>
    </source>
</evidence>
<evidence type="ECO:0000313" key="7">
    <source>
        <dbReference type="EMBL" id="RJL31242.1"/>
    </source>
</evidence>
<dbReference type="EMBL" id="QZEY01000007">
    <property type="protein sequence ID" value="RJL31242.1"/>
    <property type="molecule type" value="Genomic_DNA"/>
</dbReference>
<dbReference type="InterPro" id="IPR050515">
    <property type="entry name" value="Beta-lactam/transpept"/>
</dbReference>
<reference evidence="7 8" key="1">
    <citation type="submission" date="2018-09" db="EMBL/GenBank/DDBJ databases">
        <title>YIM 75507 draft genome.</title>
        <authorList>
            <person name="Tang S."/>
            <person name="Feng Y."/>
        </authorList>
    </citation>
    <scope>NUCLEOTIDE SEQUENCE [LARGE SCALE GENOMIC DNA]</scope>
    <source>
        <strain evidence="7 8">YIM 75507</strain>
    </source>
</reference>
<sequence>MRDPGGRGSGPGRGGGASGPPGGRRPRSAPPRREPPRRDPGRDPGGRDSGRDPRGDSARPEPPRRQPPADPPRREGPGASRRDPAGSSRGGSPRDGSRTAAPRGGSRGGGQGGGGQGGGRRTPPPGKAPKPPKPPRPPKRRPVLRLGSSHRRINAGMLAMAFVLSLFAGRLVQLQGLDSKVYADRAERQRNTEAVVPARRGTISDAGGNVLAMTADARTIFVDPTMVSADKRQAVAALLSRALNIPPGPILEKLGRTESQYQVVARNVEPGVASALISRKIRGVGSEPTYRRVYPDGKLAADLIGYVGQDGTGLGGIEAAWNSTLRGQDGRQSVEQGQKGHRIPMTRSSQQAAVPGTEVRLTVDRDIQWEAQRAISEQVAKTQARSGTVIVMDVRTGHVLALANAPGLDLEHWEKAPAESLSNRALAEVFEPGSTNKVITAAAAMETAGVRPETTFVVPDRYKCADRVLRDSHPHPVQHLTFAGVLATSSNVGTLQAAERVGKQGLYDFMRKFGFGRKTGLGFPGEAAGLLPKPETWSGSQVCTVAFGQGVSVTAMQMASVYQTIANRGVRVEPQLVAGTVDGRKRFTPAPAAERHRVISERTAREIARMLEGVTDSSEGTGAAARIPGYRIAGKTGTAQRYDSDRGGYHGYTASFAGFTPADDPRLVTLVVLQDPKKGYYGGDVAAPVFRDVTSFALKTRKIPPTGTAAPPLRIHAAR</sequence>
<feature type="compositionally biased region" description="Gly residues" evidence="4">
    <location>
        <begin position="1"/>
        <end position="22"/>
    </location>
</feature>
<proteinExistence type="inferred from homology"/>
<dbReference type="GO" id="GO:0071555">
    <property type="term" value="P:cell wall organization"/>
    <property type="evidence" value="ECO:0007669"/>
    <property type="project" value="TreeGrafter"/>
</dbReference>
<dbReference type="Gene3D" id="3.30.450.330">
    <property type="match status" value="1"/>
</dbReference>
<feature type="compositionally biased region" description="Pro residues" evidence="4">
    <location>
        <begin position="122"/>
        <end position="135"/>
    </location>
</feature>
<gene>
    <name evidence="7" type="ORF">D5H75_19450</name>
</gene>
<name>A0A3A4BJ18_9ACTN</name>
<feature type="region of interest" description="Disordered" evidence="4">
    <location>
        <begin position="1"/>
        <end position="146"/>
    </location>
</feature>
<dbReference type="Gene3D" id="3.40.710.10">
    <property type="entry name" value="DD-peptidase/beta-lactamase superfamily"/>
    <property type="match status" value="1"/>
</dbReference>
<dbReference type="Pfam" id="PF03717">
    <property type="entry name" value="PBP_dimer"/>
    <property type="match status" value="1"/>
</dbReference>
<evidence type="ECO:0000256" key="2">
    <source>
        <dbReference type="ARBA" id="ARBA00007171"/>
    </source>
</evidence>
<evidence type="ECO:0000256" key="3">
    <source>
        <dbReference type="ARBA" id="ARBA00023136"/>
    </source>
</evidence>
<organism evidence="7 8">
    <name type="scientific">Bailinhaonella thermotolerans</name>
    <dbReference type="NCBI Taxonomy" id="1070861"/>
    <lineage>
        <taxon>Bacteria</taxon>
        <taxon>Bacillati</taxon>
        <taxon>Actinomycetota</taxon>
        <taxon>Actinomycetes</taxon>
        <taxon>Streptosporangiales</taxon>
        <taxon>Streptosporangiaceae</taxon>
        <taxon>Bailinhaonella</taxon>
    </lineage>
</organism>
<accession>A0A3A4BJ18</accession>
<dbReference type="OrthoDB" id="9766847at2"/>
<dbReference type="Gene3D" id="3.90.1310.10">
    <property type="entry name" value="Penicillin-binding protein 2a (Domain 2)"/>
    <property type="match status" value="1"/>
</dbReference>
<dbReference type="InterPro" id="IPR001460">
    <property type="entry name" value="PCN-bd_Tpept"/>
</dbReference>
<dbReference type="Proteomes" id="UP000265768">
    <property type="component" value="Unassembled WGS sequence"/>
</dbReference>
<feature type="compositionally biased region" description="Basic and acidic residues" evidence="4">
    <location>
        <begin position="71"/>
        <end position="84"/>
    </location>
</feature>
<dbReference type="InterPro" id="IPR036138">
    <property type="entry name" value="PBP_dimer_sf"/>
</dbReference>
<evidence type="ECO:0000259" key="6">
    <source>
        <dbReference type="Pfam" id="PF03717"/>
    </source>
</evidence>
<dbReference type="PANTHER" id="PTHR30627:SF1">
    <property type="entry name" value="PEPTIDOGLYCAN D,D-TRANSPEPTIDASE FTSI"/>
    <property type="match status" value="1"/>
</dbReference>
<protein>
    <submittedName>
        <fullName evidence="7">Penicillin-binding protein 2</fullName>
    </submittedName>
</protein>
<feature type="domain" description="Penicillin-binding protein dimerisation" evidence="6">
    <location>
        <begin position="196"/>
        <end position="343"/>
    </location>
</feature>
<comment type="caution">
    <text evidence="7">The sequence shown here is derived from an EMBL/GenBank/DDBJ whole genome shotgun (WGS) entry which is preliminary data.</text>
</comment>
<dbReference type="Pfam" id="PF00905">
    <property type="entry name" value="Transpeptidase"/>
    <property type="match status" value="1"/>
</dbReference>
<keyword evidence="8" id="KW-1185">Reference proteome</keyword>
<keyword evidence="3" id="KW-0472">Membrane</keyword>